<accession>A0ABV4LNU3</accession>
<evidence type="ECO:0000313" key="1">
    <source>
        <dbReference type="EMBL" id="MEZ8180119.1"/>
    </source>
</evidence>
<organism evidence="1 2">
    <name type="scientific">Vibrio splendidus</name>
    <dbReference type="NCBI Taxonomy" id="29497"/>
    <lineage>
        <taxon>Bacteria</taxon>
        <taxon>Pseudomonadati</taxon>
        <taxon>Pseudomonadota</taxon>
        <taxon>Gammaproteobacteria</taxon>
        <taxon>Vibrionales</taxon>
        <taxon>Vibrionaceae</taxon>
        <taxon>Vibrio</taxon>
    </lineage>
</organism>
<name>A0ABV4LNU3_VIBSP</name>
<sequence length="65" mass="7481">MMEFVDTLVIALITGCVSSLGTIAALKTDINWIKRVQQDQEQRIRKLEIPNERTQVQRPTTKRPT</sequence>
<protein>
    <submittedName>
        <fullName evidence="1">Uncharacterized protein</fullName>
    </submittedName>
</protein>
<comment type="caution">
    <text evidence="1">The sequence shown here is derived from an EMBL/GenBank/DDBJ whole genome shotgun (WGS) entry which is preliminary data.</text>
</comment>
<dbReference type="EMBL" id="JBGOOW010000003">
    <property type="protein sequence ID" value="MEZ8180119.1"/>
    <property type="molecule type" value="Genomic_DNA"/>
</dbReference>
<proteinExistence type="predicted"/>
<evidence type="ECO:0000313" key="2">
    <source>
        <dbReference type="Proteomes" id="UP001569200"/>
    </source>
</evidence>
<dbReference type="RefSeq" id="WP_371690625.1">
    <property type="nucleotide sequence ID" value="NZ_JBGONW010000001.1"/>
</dbReference>
<reference evidence="1 2" key="1">
    <citation type="submission" date="2024-06" db="EMBL/GenBank/DDBJ databases">
        <authorList>
            <person name="Steensen K."/>
            <person name="Seneca J."/>
            <person name="Bartlau N."/>
            <person name="Yu A.X."/>
            <person name="Polz M.F."/>
        </authorList>
    </citation>
    <scope>NUCLEOTIDE SEQUENCE [LARGE SCALE GENOMIC DNA]</scope>
    <source>
        <strain evidence="1 2">1F145</strain>
    </source>
</reference>
<keyword evidence="2" id="KW-1185">Reference proteome</keyword>
<dbReference type="Proteomes" id="UP001569200">
    <property type="component" value="Unassembled WGS sequence"/>
</dbReference>
<gene>
    <name evidence="1" type="ORF">ACED33_05490</name>
</gene>